<proteinExistence type="inferred from homology"/>
<dbReference type="GO" id="GO:0046872">
    <property type="term" value="F:metal ion binding"/>
    <property type="evidence" value="ECO:0007669"/>
    <property type="project" value="UniProtKB-KW"/>
</dbReference>
<dbReference type="PANTHER" id="PTHR12589">
    <property type="entry name" value="PYRUVOYL TETRAHYDROBIOPTERIN SYNTHASE"/>
    <property type="match status" value="1"/>
</dbReference>
<feature type="binding site" evidence="10">
    <location>
        <position position="16"/>
    </location>
    <ligand>
        <name>Zn(2+)</name>
        <dbReference type="ChEBI" id="CHEBI:29105"/>
    </ligand>
</feature>
<dbReference type="PIRSF" id="PIRSF006113">
    <property type="entry name" value="PTP_synth"/>
    <property type="match status" value="1"/>
</dbReference>
<feature type="active site" description="Charge relay system" evidence="9">
    <location>
        <position position="75"/>
    </location>
</feature>
<dbReference type="NCBIfam" id="TIGR03367">
    <property type="entry name" value="queuosine_QueD"/>
    <property type="match status" value="1"/>
</dbReference>
<organism evidence="11">
    <name type="scientific">Acididesulfobacillus acetoxydans</name>
    <dbReference type="NCBI Taxonomy" id="1561005"/>
    <lineage>
        <taxon>Bacteria</taxon>
        <taxon>Bacillati</taxon>
        <taxon>Bacillota</taxon>
        <taxon>Clostridia</taxon>
        <taxon>Eubacteriales</taxon>
        <taxon>Peptococcaceae</taxon>
        <taxon>Acididesulfobacillus</taxon>
    </lineage>
</organism>
<dbReference type="RefSeq" id="WP_240985448.1">
    <property type="nucleotide sequence ID" value="NZ_CDGJ01000078.1"/>
</dbReference>
<protein>
    <recommendedName>
        <fullName evidence="3 8">6-carboxy-5,6,7,8-tetrahydropterin synthase</fullName>
        <ecNumber evidence="8">4.-.-.-</ecNumber>
    </recommendedName>
</protein>
<keyword evidence="8" id="KW-0671">Queuosine biosynthesis</keyword>
<dbReference type="EC" id="4.-.-.-" evidence="8"/>
<comment type="pathway">
    <text evidence="1 8">Purine metabolism; 7-cyano-7-deazaguanine biosynthesis.</text>
</comment>
<reference evidence="11" key="2">
    <citation type="submission" date="2020-01" db="EMBL/GenBank/DDBJ databases">
        <authorList>
            <person name="Hornung B."/>
        </authorList>
    </citation>
    <scope>NUCLEOTIDE SEQUENCE</scope>
    <source>
        <strain evidence="11">PacBioINE</strain>
    </source>
</reference>
<evidence type="ECO:0000256" key="4">
    <source>
        <dbReference type="ARBA" id="ARBA00022723"/>
    </source>
</evidence>
<comment type="similarity">
    <text evidence="2 8">Belongs to the PTPS family. QueD subfamily.</text>
</comment>
<dbReference type="Proteomes" id="UP001071230">
    <property type="component" value="Unassembled WGS sequence"/>
</dbReference>
<dbReference type="KEGG" id="aacx:DEACI_2677"/>
<evidence type="ECO:0000313" key="13">
    <source>
        <dbReference type="Proteomes" id="UP001071230"/>
    </source>
</evidence>
<sequence>MAFATIVKEFTFDAAHRLEGHHGHCGNIHGHTYKLQVGVCGTILERPGASDDGMVLDFGELKQVVKTEIINRLDHQFLNEVLPFRTTAENISVWAVSVLRRAGLPVKFIRLYETPTSYVEIDERDVPVD</sequence>
<dbReference type="InterPro" id="IPR038418">
    <property type="entry name" value="6-PTP_synth/QueD_sf"/>
</dbReference>
<dbReference type="EMBL" id="LR746496">
    <property type="protein sequence ID" value="CAA7602006.1"/>
    <property type="molecule type" value="Genomic_DNA"/>
</dbReference>
<evidence type="ECO:0000256" key="10">
    <source>
        <dbReference type="PIRSR" id="PIRSR006113-2"/>
    </source>
</evidence>
<comment type="catalytic activity">
    <reaction evidence="7 8">
        <text>7,8-dihydroneopterin 3'-triphosphate + H2O = 6-carboxy-5,6,7,8-tetrahydropterin + triphosphate + acetaldehyde + 2 H(+)</text>
        <dbReference type="Rhea" id="RHEA:27966"/>
        <dbReference type="ChEBI" id="CHEBI:15343"/>
        <dbReference type="ChEBI" id="CHEBI:15377"/>
        <dbReference type="ChEBI" id="CHEBI:15378"/>
        <dbReference type="ChEBI" id="CHEBI:18036"/>
        <dbReference type="ChEBI" id="CHEBI:58462"/>
        <dbReference type="ChEBI" id="CHEBI:61032"/>
        <dbReference type="EC" id="4.1.2.50"/>
    </reaction>
</comment>
<dbReference type="SUPFAM" id="SSF55620">
    <property type="entry name" value="Tetrahydrobiopterin biosynthesis enzymes-like"/>
    <property type="match status" value="1"/>
</dbReference>
<dbReference type="PANTHER" id="PTHR12589:SF7">
    <property type="entry name" value="6-PYRUVOYL TETRAHYDROBIOPTERIN SYNTHASE"/>
    <property type="match status" value="1"/>
</dbReference>
<dbReference type="InterPro" id="IPR007115">
    <property type="entry name" value="6-PTP_synth/QueD"/>
</dbReference>
<comment type="cofactor">
    <cofactor evidence="8 10">
        <name>Zn(2+)</name>
        <dbReference type="ChEBI" id="CHEBI:29105"/>
    </cofactor>
    <text evidence="8 10">Binds 1 zinc ion per subunit.</text>
</comment>
<feature type="binding site" evidence="10">
    <location>
        <position position="31"/>
    </location>
    <ligand>
        <name>Zn(2+)</name>
        <dbReference type="ChEBI" id="CHEBI:29105"/>
    </ligand>
</feature>
<evidence type="ECO:0000256" key="3">
    <source>
        <dbReference type="ARBA" id="ARBA00018141"/>
    </source>
</evidence>
<evidence type="ECO:0000313" key="12">
    <source>
        <dbReference type="EMBL" id="CEJ08151.1"/>
    </source>
</evidence>
<name>A0A8S0XC47_9FIRM</name>
<evidence type="ECO:0000256" key="1">
    <source>
        <dbReference type="ARBA" id="ARBA00005061"/>
    </source>
</evidence>
<keyword evidence="5 8" id="KW-0862">Zinc</keyword>
<evidence type="ECO:0000256" key="8">
    <source>
        <dbReference type="PIRNR" id="PIRNR006113"/>
    </source>
</evidence>
<evidence type="ECO:0000256" key="6">
    <source>
        <dbReference type="ARBA" id="ARBA00023239"/>
    </source>
</evidence>
<evidence type="ECO:0000256" key="2">
    <source>
        <dbReference type="ARBA" id="ARBA00008900"/>
    </source>
</evidence>
<gene>
    <name evidence="12" type="ORF">DEACI_2626</name>
    <name evidence="11" type="ORF">DEACI_2677</name>
</gene>
<evidence type="ECO:0000313" key="11">
    <source>
        <dbReference type="EMBL" id="CAA7602006.1"/>
    </source>
</evidence>
<dbReference type="Gene3D" id="3.30.479.10">
    <property type="entry name" value="6-pyruvoyl tetrahydropterin synthase/QueD"/>
    <property type="match status" value="1"/>
</dbReference>
<keyword evidence="13" id="KW-1185">Reference proteome</keyword>
<dbReference type="GO" id="GO:0008616">
    <property type="term" value="P:tRNA queuosine(34) biosynthetic process"/>
    <property type="evidence" value="ECO:0007669"/>
    <property type="project" value="UniProtKB-KW"/>
</dbReference>
<evidence type="ECO:0000256" key="9">
    <source>
        <dbReference type="PIRSR" id="PIRSR006113-1"/>
    </source>
</evidence>
<dbReference type="EMBL" id="CDGJ01000078">
    <property type="protein sequence ID" value="CEJ08151.1"/>
    <property type="molecule type" value="Genomic_DNA"/>
</dbReference>
<dbReference type="GO" id="GO:0070497">
    <property type="term" value="F:6-carboxytetrahydropterin synthase activity"/>
    <property type="evidence" value="ECO:0007669"/>
    <property type="project" value="UniProtKB-EC"/>
</dbReference>
<keyword evidence="4 8" id="KW-0479">Metal-binding</keyword>
<feature type="active site" description="Proton acceptor" evidence="9">
    <location>
        <position position="25"/>
    </location>
</feature>
<dbReference type="Proteomes" id="UP000836597">
    <property type="component" value="Chromosome"/>
</dbReference>
<dbReference type="Pfam" id="PF01242">
    <property type="entry name" value="PTPS"/>
    <property type="match status" value="1"/>
</dbReference>
<dbReference type="AlphaFoldDB" id="A0A8S0XC47"/>
<feature type="active site" description="Charge relay system" evidence="9">
    <location>
        <position position="113"/>
    </location>
</feature>
<feature type="binding site" evidence="10">
    <location>
        <position position="29"/>
    </location>
    <ligand>
        <name>Zn(2+)</name>
        <dbReference type="ChEBI" id="CHEBI:29105"/>
    </ligand>
</feature>
<evidence type="ECO:0000256" key="7">
    <source>
        <dbReference type="ARBA" id="ARBA00048807"/>
    </source>
</evidence>
<reference evidence="12" key="1">
    <citation type="submission" date="2014-11" db="EMBL/GenBank/DDBJ databases">
        <authorList>
            <person name="Hornung B.V."/>
        </authorList>
    </citation>
    <scope>NUCLEOTIDE SEQUENCE</scope>
    <source>
        <strain evidence="12">INE</strain>
    </source>
</reference>
<accession>A0A8S0XC47</accession>
<keyword evidence="6 8" id="KW-0456">Lyase</keyword>
<evidence type="ECO:0000256" key="5">
    <source>
        <dbReference type="ARBA" id="ARBA00022833"/>
    </source>
</evidence>